<dbReference type="Proteomes" id="UP001152795">
    <property type="component" value="Unassembled WGS sequence"/>
</dbReference>
<dbReference type="UniPathway" id="UPA00659"/>
<evidence type="ECO:0000313" key="5">
    <source>
        <dbReference type="EMBL" id="CAB4029405.1"/>
    </source>
</evidence>
<protein>
    <submittedName>
        <fullName evidence="5">Carnitine O-palmitoyltransferase 1, liver isoform-like</fullName>
    </submittedName>
</protein>
<name>A0A7D9JGN8_PARCT</name>
<reference evidence="5" key="1">
    <citation type="submission" date="2020-04" db="EMBL/GenBank/DDBJ databases">
        <authorList>
            <person name="Alioto T."/>
            <person name="Alioto T."/>
            <person name="Gomez Garrido J."/>
        </authorList>
    </citation>
    <scope>NUCLEOTIDE SEQUENCE</scope>
    <source>
        <strain evidence="5">A484AB</strain>
    </source>
</reference>
<dbReference type="AlphaFoldDB" id="A0A7D9JGN8"/>
<evidence type="ECO:0000256" key="3">
    <source>
        <dbReference type="ARBA" id="ARBA00048999"/>
    </source>
</evidence>
<dbReference type="Pfam" id="PF00755">
    <property type="entry name" value="Carn_acyltransf"/>
    <property type="match status" value="1"/>
</dbReference>
<dbReference type="SUPFAM" id="SSF52777">
    <property type="entry name" value="CoA-dependent acyltransferases"/>
    <property type="match status" value="1"/>
</dbReference>
<dbReference type="EMBL" id="CACRXK020016148">
    <property type="protein sequence ID" value="CAB4029405.1"/>
    <property type="molecule type" value="Genomic_DNA"/>
</dbReference>
<comment type="caution">
    <text evidence="5">The sequence shown here is derived from an EMBL/GenBank/DDBJ whole genome shotgun (WGS) entry which is preliminary data.</text>
</comment>
<proteinExistence type="predicted"/>
<dbReference type="PANTHER" id="PTHR22589">
    <property type="entry name" value="CARNITINE O-ACYLTRANSFERASE"/>
    <property type="match status" value="1"/>
</dbReference>
<dbReference type="InterPro" id="IPR042572">
    <property type="entry name" value="Carn_acyl_trans_N"/>
</dbReference>
<dbReference type="InterPro" id="IPR039551">
    <property type="entry name" value="Cho/carn_acyl_trans"/>
</dbReference>
<evidence type="ECO:0000313" key="6">
    <source>
        <dbReference type="Proteomes" id="UP001152795"/>
    </source>
</evidence>
<feature type="non-terminal residue" evidence="5">
    <location>
        <position position="143"/>
    </location>
</feature>
<accession>A0A7D9JGN8</accession>
<comment type="catalytic activity">
    <reaction evidence="3">
        <text>4,8-dimethylnonanoyl-CoA + (R)-carnitine = O-4,8-dimethylnonanoyl-(R)-carnitine + CoA</text>
        <dbReference type="Rhea" id="RHEA:44860"/>
        <dbReference type="ChEBI" id="CHEBI:16347"/>
        <dbReference type="ChEBI" id="CHEBI:57287"/>
        <dbReference type="ChEBI" id="CHEBI:77061"/>
        <dbReference type="ChEBI" id="CHEBI:84654"/>
    </reaction>
</comment>
<sequence>MLSTFYRLVQASPYIAICFGVTILATLLWMVWGILLQLTLRALLTYRGILFERKLSLKSKIWAGVVSLFTSGNPTLYSFQQSLPRLPVPSLDATLDKHLESVKQIFPEEKLKRVEDLTEEFRNGIGKKLQRYLVLKSWWANNY</sequence>
<dbReference type="GO" id="GO:0009437">
    <property type="term" value="P:carnitine metabolic process"/>
    <property type="evidence" value="ECO:0007669"/>
    <property type="project" value="TreeGrafter"/>
</dbReference>
<evidence type="ECO:0000259" key="4">
    <source>
        <dbReference type="Pfam" id="PF00755"/>
    </source>
</evidence>
<comment type="pathway">
    <text evidence="1">Lipid metabolism; fatty acid beta-oxidation.</text>
</comment>
<dbReference type="PANTHER" id="PTHR22589:SF31">
    <property type="entry name" value="CARNITINE O-PALMITOYLTRANSFERASE"/>
    <property type="match status" value="1"/>
</dbReference>
<dbReference type="InterPro" id="IPR000542">
    <property type="entry name" value="Carn_acyl_trans"/>
</dbReference>
<dbReference type="OrthoDB" id="240216at2759"/>
<organism evidence="5 6">
    <name type="scientific">Paramuricea clavata</name>
    <name type="common">Red gorgonian</name>
    <name type="synonym">Violescent sea-whip</name>
    <dbReference type="NCBI Taxonomy" id="317549"/>
    <lineage>
        <taxon>Eukaryota</taxon>
        <taxon>Metazoa</taxon>
        <taxon>Cnidaria</taxon>
        <taxon>Anthozoa</taxon>
        <taxon>Octocorallia</taxon>
        <taxon>Malacalcyonacea</taxon>
        <taxon>Plexauridae</taxon>
        <taxon>Paramuricea</taxon>
    </lineage>
</organism>
<evidence type="ECO:0000256" key="2">
    <source>
        <dbReference type="ARBA" id="ARBA00023315"/>
    </source>
</evidence>
<gene>
    <name evidence="5" type="ORF">PACLA_8A030041</name>
</gene>
<keyword evidence="2" id="KW-0808">Transferase</keyword>
<feature type="domain" description="Choline/carnitine acyltransferase" evidence="4">
    <location>
        <begin position="86"/>
        <end position="142"/>
    </location>
</feature>
<keyword evidence="2" id="KW-0012">Acyltransferase</keyword>
<keyword evidence="6" id="KW-1185">Reference proteome</keyword>
<dbReference type="GO" id="GO:0005739">
    <property type="term" value="C:mitochondrion"/>
    <property type="evidence" value="ECO:0007669"/>
    <property type="project" value="TreeGrafter"/>
</dbReference>
<dbReference type="GO" id="GO:0004095">
    <property type="term" value="F:carnitine O-palmitoyltransferase activity"/>
    <property type="evidence" value="ECO:0007669"/>
    <property type="project" value="TreeGrafter"/>
</dbReference>
<dbReference type="Gene3D" id="1.10.275.20">
    <property type="entry name" value="Choline/Carnitine o-acyltransferase"/>
    <property type="match status" value="1"/>
</dbReference>
<evidence type="ECO:0000256" key="1">
    <source>
        <dbReference type="ARBA" id="ARBA00005005"/>
    </source>
</evidence>
<dbReference type="GO" id="GO:0006635">
    <property type="term" value="P:fatty acid beta-oxidation"/>
    <property type="evidence" value="ECO:0007669"/>
    <property type="project" value="UniProtKB-UniPathway"/>
</dbReference>